<evidence type="ECO:0000313" key="2">
    <source>
        <dbReference type="EMBL" id="GJT65504.1"/>
    </source>
</evidence>
<dbReference type="Proteomes" id="UP001151760">
    <property type="component" value="Unassembled WGS sequence"/>
</dbReference>
<sequence length="132" mass="13979">MESKRGGDVAGCGDDIGVVEVTSDNGGDEMMVEMMVEMRWFRRSCRRNLAGIWPEKGSDVGEGRREEVGASHGGDDAGCGDDVGVVEVTRVVVVVELVVVVGDDDDVVEVMVTGWCGAWRGGDGVVTTGVMR</sequence>
<gene>
    <name evidence="2" type="ORF">Tco_1016984</name>
</gene>
<evidence type="ECO:0000256" key="1">
    <source>
        <dbReference type="SAM" id="MobiDB-lite"/>
    </source>
</evidence>
<name>A0ABQ5FQR0_9ASTR</name>
<reference evidence="2" key="2">
    <citation type="submission" date="2022-01" db="EMBL/GenBank/DDBJ databases">
        <authorList>
            <person name="Yamashiro T."/>
            <person name="Shiraishi A."/>
            <person name="Satake H."/>
            <person name="Nakayama K."/>
        </authorList>
    </citation>
    <scope>NUCLEOTIDE SEQUENCE</scope>
</reference>
<protein>
    <submittedName>
        <fullName evidence="2">Uncharacterized protein</fullName>
    </submittedName>
</protein>
<accession>A0ABQ5FQR0</accession>
<dbReference type="EMBL" id="BQNB010017636">
    <property type="protein sequence ID" value="GJT65504.1"/>
    <property type="molecule type" value="Genomic_DNA"/>
</dbReference>
<comment type="caution">
    <text evidence="2">The sequence shown here is derived from an EMBL/GenBank/DDBJ whole genome shotgun (WGS) entry which is preliminary data.</text>
</comment>
<organism evidence="2 3">
    <name type="scientific">Tanacetum coccineum</name>
    <dbReference type="NCBI Taxonomy" id="301880"/>
    <lineage>
        <taxon>Eukaryota</taxon>
        <taxon>Viridiplantae</taxon>
        <taxon>Streptophyta</taxon>
        <taxon>Embryophyta</taxon>
        <taxon>Tracheophyta</taxon>
        <taxon>Spermatophyta</taxon>
        <taxon>Magnoliopsida</taxon>
        <taxon>eudicotyledons</taxon>
        <taxon>Gunneridae</taxon>
        <taxon>Pentapetalae</taxon>
        <taxon>asterids</taxon>
        <taxon>campanulids</taxon>
        <taxon>Asterales</taxon>
        <taxon>Asteraceae</taxon>
        <taxon>Asteroideae</taxon>
        <taxon>Anthemideae</taxon>
        <taxon>Anthemidinae</taxon>
        <taxon>Tanacetum</taxon>
    </lineage>
</organism>
<proteinExistence type="predicted"/>
<feature type="region of interest" description="Disordered" evidence="1">
    <location>
        <begin position="56"/>
        <end position="79"/>
    </location>
</feature>
<feature type="compositionally biased region" description="Basic and acidic residues" evidence="1">
    <location>
        <begin position="56"/>
        <end position="75"/>
    </location>
</feature>
<keyword evidence="3" id="KW-1185">Reference proteome</keyword>
<evidence type="ECO:0000313" key="3">
    <source>
        <dbReference type="Proteomes" id="UP001151760"/>
    </source>
</evidence>
<reference evidence="2" key="1">
    <citation type="journal article" date="2022" name="Int. J. Mol. Sci.">
        <title>Draft Genome of Tanacetum Coccineum: Genomic Comparison of Closely Related Tanacetum-Family Plants.</title>
        <authorList>
            <person name="Yamashiro T."/>
            <person name="Shiraishi A."/>
            <person name="Nakayama K."/>
            <person name="Satake H."/>
        </authorList>
    </citation>
    <scope>NUCLEOTIDE SEQUENCE</scope>
</reference>